<gene>
    <name evidence="1" type="ORF">Premu_0991</name>
</gene>
<accession>F8N7S8</accession>
<dbReference type="STRING" id="688246.Premu_0991"/>
<organism evidence="1 2">
    <name type="scientific">Hallella multisaccharivorax DSM 17128</name>
    <dbReference type="NCBI Taxonomy" id="688246"/>
    <lineage>
        <taxon>Bacteria</taxon>
        <taxon>Pseudomonadati</taxon>
        <taxon>Bacteroidota</taxon>
        <taxon>Bacteroidia</taxon>
        <taxon>Bacteroidales</taxon>
        <taxon>Prevotellaceae</taxon>
        <taxon>Hallella</taxon>
    </lineage>
</organism>
<evidence type="ECO:0000313" key="2">
    <source>
        <dbReference type="Proteomes" id="UP000002772"/>
    </source>
</evidence>
<dbReference type="HOGENOM" id="CLU_2701710_0_0_10"/>
<keyword evidence="2" id="KW-1185">Reference proteome</keyword>
<dbReference type="Proteomes" id="UP000002772">
    <property type="component" value="Unassembled WGS sequence"/>
</dbReference>
<protein>
    <submittedName>
        <fullName evidence="1">Uncharacterized protein</fullName>
    </submittedName>
</protein>
<dbReference type="AlphaFoldDB" id="F8N7S8"/>
<reference evidence="2" key="1">
    <citation type="journal article" date="2011" name="Stand. Genomic Sci.">
        <title>Non-contiguous finished genome sequence of the opportunistic oral pathogen Prevotella multisaccharivorax type strain (PPPA20).</title>
        <authorList>
            <person name="Pati A."/>
            <person name="Gronow S."/>
            <person name="Lu M."/>
            <person name="Lapidus A."/>
            <person name="Nolan M."/>
            <person name="Lucas S."/>
            <person name="Hammon N."/>
            <person name="Deshpande S."/>
            <person name="Cheng J.F."/>
            <person name="Tapia R."/>
            <person name="Han C."/>
            <person name="Goodwin L."/>
            <person name="Pitluck S."/>
            <person name="Liolios K."/>
            <person name="Pagani I."/>
            <person name="Mavromatis K."/>
            <person name="Mikhailova N."/>
            <person name="Huntemann M."/>
            <person name="Chen A."/>
            <person name="Palaniappan K."/>
            <person name="Land M."/>
            <person name="Hauser L."/>
            <person name="Detter J.C."/>
            <person name="Brambilla E.M."/>
            <person name="Rohde M."/>
            <person name="Goker M."/>
            <person name="Woyke T."/>
            <person name="Bristow J."/>
            <person name="Eisen J.A."/>
            <person name="Markowitz V."/>
            <person name="Hugenholtz P."/>
            <person name="Kyrpides N.C."/>
            <person name="Klenk H.P."/>
            <person name="Ivanova N."/>
        </authorList>
    </citation>
    <scope>NUCLEOTIDE SEQUENCE [LARGE SCALE GENOMIC DNA]</scope>
    <source>
        <strain evidence="2">DSM 17128</strain>
    </source>
</reference>
<name>F8N7S8_9BACT</name>
<dbReference type="EMBL" id="GL945017">
    <property type="protein sequence ID" value="EGN56433.1"/>
    <property type="molecule type" value="Genomic_DNA"/>
</dbReference>
<sequence length="73" mass="7636">MKNFCQLKSVVTDEFSVLSKDSLILILGGQSHNVAAGASCGSSGSSKDCDGTAVCNCRCPIIVHKPVEKPSHE</sequence>
<evidence type="ECO:0000313" key="1">
    <source>
        <dbReference type="EMBL" id="EGN56433.1"/>
    </source>
</evidence>
<proteinExistence type="predicted"/>